<comment type="similarity">
    <text evidence="5">Belongs to the L2HGDH family.</text>
</comment>
<sequence>MFVLKFDVAIIGGGILGTSLSYWISALTNHTVCVIEKENHVAAHASSRNTGVIHSPFYLDPQKKKKIAKAALLSYDLWWDYAKKHHISWKDTGTIELALDESQHHTLEKYLKWGHQNGLDDNDLELLDSGQIKQREPNVRCHSGLFCKKDASTDYGILTEQLFQESQKNGTRFLFSSKIEKIQNQTMTLSNGQSLEFDYLINCAGGHSLNIAKKLGLAKEYSSLHFRGEYWQINEPHASLVSTNIYTVAKFPKFPFLDPHWIKRSDGRTEIGPNAVPVSDPEAYSGLSISQSLTKIAELFSGSSKKLLLNSEFLSLISKEWKSSISKNNMINRVKEFIPKIKPSYFTTRGTAGIRTPIITKKGEFLAETLEVQSDHSLHIINYNSPGATGAPAYSAFLAQQLFDSGVISQSKSAKPDSWNFAKIIDSL</sequence>
<name>A0A3G1B3C3_9ARCH</name>
<dbReference type="EMBL" id="CP011097">
    <property type="protein sequence ID" value="AJZ76624.1"/>
    <property type="molecule type" value="Genomic_DNA"/>
</dbReference>
<dbReference type="Pfam" id="PF01266">
    <property type="entry name" value="DAO"/>
    <property type="match status" value="1"/>
</dbReference>
<dbReference type="Gene3D" id="3.30.9.10">
    <property type="entry name" value="D-Amino Acid Oxidase, subunit A, domain 2"/>
    <property type="match status" value="1"/>
</dbReference>
<dbReference type="KEGG" id="tah:SU86_003990"/>
<evidence type="ECO:0000313" key="7">
    <source>
        <dbReference type="EMBL" id="AJZ76624.1"/>
    </source>
</evidence>
<reference evidence="7 8" key="1">
    <citation type="journal article" date="2016" name="Sci. Rep.">
        <title>A novel ammonia-oxidizing archaeon from wastewater treatment plant: Its enrichment, physiological and genomic characteristics.</title>
        <authorList>
            <person name="Li Y."/>
            <person name="Ding K."/>
            <person name="Wen X."/>
            <person name="Zhang B."/>
            <person name="Shen B."/>
            <person name="Yang Y."/>
        </authorList>
    </citation>
    <scope>NUCLEOTIDE SEQUENCE [LARGE SCALE GENOMIC DNA]</scope>
    <source>
        <strain evidence="7 8">SAT1</strain>
    </source>
</reference>
<gene>
    <name evidence="7" type="ORF">SU86_003990</name>
</gene>
<accession>A0A3G1B3C3</accession>
<keyword evidence="8" id="KW-1185">Reference proteome</keyword>
<dbReference type="InterPro" id="IPR006076">
    <property type="entry name" value="FAD-dep_OxRdtase"/>
</dbReference>
<dbReference type="InterPro" id="IPR036188">
    <property type="entry name" value="FAD/NAD-bd_sf"/>
</dbReference>
<evidence type="ECO:0000259" key="6">
    <source>
        <dbReference type="Pfam" id="PF01266"/>
    </source>
</evidence>
<evidence type="ECO:0000256" key="2">
    <source>
        <dbReference type="ARBA" id="ARBA00022630"/>
    </source>
</evidence>
<evidence type="ECO:0000313" key="8">
    <source>
        <dbReference type="Proteomes" id="UP000266745"/>
    </source>
</evidence>
<dbReference type="STRING" id="1603555.SU86_003990"/>
<dbReference type="PANTHER" id="PTHR43104">
    <property type="entry name" value="L-2-HYDROXYGLUTARATE DEHYDROGENASE, MITOCHONDRIAL"/>
    <property type="match status" value="1"/>
</dbReference>
<comment type="cofactor">
    <cofactor evidence="1">
        <name>FAD</name>
        <dbReference type="ChEBI" id="CHEBI:57692"/>
    </cofactor>
</comment>
<dbReference type="AlphaFoldDB" id="A0A3G1B3C3"/>
<evidence type="ECO:0000256" key="5">
    <source>
        <dbReference type="ARBA" id="ARBA00037941"/>
    </source>
</evidence>
<organism evidence="7 8">
    <name type="scientific">Candidatus Nitrosotenuis cloacae</name>
    <dbReference type="NCBI Taxonomy" id="1603555"/>
    <lineage>
        <taxon>Archaea</taxon>
        <taxon>Nitrososphaerota</taxon>
        <taxon>Candidatus Nitrosotenuis</taxon>
    </lineage>
</organism>
<evidence type="ECO:0000256" key="1">
    <source>
        <dbReference type="ARBA" id="ARBA00001974"/>
    </source>
</evidence>
<dbReference type="SUPFAM" id="SSF51905">
    <property type="entry name" value="FAD/NAD(P)-binding domain"/>
    <property type="match status" value="1"/>
</dbReference>
<keyword evidence="2" id="KW-0285">Flavoprotein</keyword>
<dbReference type="PANTHER" id="PTHR43104:SF2">
    <property type="entry name" value="L-2-HYDROXYGLUTARATE DEHYDROGENASE, MITOCHONDRIAL"/>
    <property type="match status" value="1"/>
</dbReference>
<dbReference type="Proteomes" id="UP000266745">
    <property type="component" value="Chromosome"/>
</dbReference>
<keyword evidence="3" id="KW-0274">FAD</keyword>
<proteinExistence type="inferred from homology"/>
<evidence type="ECO:0000256" key="4">
    <source>
        <dbReference type="ARBA" id="ARBA00023002"/>
    </source>
</evidence>
<dbReference type="Gene3D" id="3.50.50.60">
    <property type="entry name" value="FAD/NAD(P)-binding domain"/>
    <property type="match status" value="1"/>
</dbReference>
<dbReference type="GO" id="GO:0047545">
    <property type="term" value="F:(S)-2-hydroxyglutarate dehydrogenase activity"/>
    <property type="evidence" value="ECO:0007669"/>
    <property type="project" value="TreeGrafter"/>
</dbReference>
<protein>
    <submittedName>
        <fullName evidence="7">FAD-dependent oxidoreductase</fullName>
    </submittedName>
</protein>
<keyword evidence="4" id="KW-0560">Oxidoreductase</keyword>
<feature type="domain" description="FAD dependent oxidoreductase" evidence="6">
    <location>
        <begin position="7"/>
        <end position="400"/>
    </location>
</feature>
<evidence type="ECO:0000256" key="3">
    <source>
        <dbReference type="ARBA" id="ARBA00022827"/>
    </source>
</evidence>